<evidence type="ECO:0000256" key="4">
    <source>
        <dbReference type="ARBA" id="ARBA00022840"/>
    </source>
</evidence>
<dbReference type="NCBIfam" id="NF002204">
    <property type="entry name" value="PRK01077.1"/>
    <property type="match status" value="1"/>
</dbReference>
<keyword evidence="2 7" id="KW-0436">Ligase</keyword>
<dbReference type="Pfam" id="PF01656">
    <property type="entry name" value="CbiA"/>
    <property type="match status" value="1"/>
</dbReference>
<accession>W0FGE9</accession>
<feature type="site" description="Increases nucleophilicity of active site Cys" evidence="7">
    <location>
        <position position="429"/>
    </location>
</feature>
<evidence type="ECO:0000256" key="5">
    <source>
        <dbReference type="ARBA" id="ARBA00022842"/>
    </source>
</evidence>
<protein>
    <recommendedName>
        <fullName evidence="7">Cobyrinate a,c-diamide synthase</fullName>
        <ecNumber evidence="7">6.3.5.11</ecNumber>
    </recommendedName>
    <alternativeName>
        <fullName evidence="7">Cobyrinic acid a,c-diamide synthetase</fullName>
    </alternativeName>
</protein>
<comment type="domain">
    <text evidence="7">Comprises of two domains. The C-terminal domain contains the binding site for glutamine and catalyzes the hydrolysis of this substrate to glutamate and ammonia. The N-terminal domain is anticipated to bind ATP and cobyrinate and catalyzes the ultimate synthesis of the diamide product. The ammonia produced via the glutaminase domain is probably translocated to the adjacent domain via a molecular tunnel, where it reacts with an activated intermediate.</text>
</comment>
<dbReference type="GO" id="GO:0009236">
    <property type="term" value="P:cobalamin biosynthetic process"/>
    <property type="evidence" value="ECO:0007669"/>
    <property type="project" value="UniProtKB-UniRule"/>
</dbReference>
<keyword evidence="6 7" id="KW-0315">Glutamine amidotransferase</keyword>
<dbReference type="EC" id="6.3.5.11" evidence="7"/>
<keyword evidence="4 7" id="KW-0067">ATP-binding</keyword>
<dbReference type="GO" id="GO:0005524">
    <property type="term" value="F:ATP binding"/>
    <property type="evidence" value="ECO:0007669"/>
    <property type="project" value="UniProtKB-UniRule"/>
</dbReference>
<dbReference type="Gene3D" id="3.40.50.300">
    <property type="entry name" value="P-loop containing nucleotide triphosphate hydrolases"/>
    <property type="match status" value="1"/>
</dbReference>
<keyword evidence="5 7" id="KW-0460">Magnesium</keyword>
<evidence type="ECO:0000256" key="3">
    <source>
        <dbReference type="ARBA" id="ARBA00022741"/>
    </source>
</evidence>
<evidence type="ECO:0000256" key="7">
    <source>
        <dbReference type="HAMAP-Rule" id="MF_00027"/>
    </source>
</evidence>
<comment type="function">
    <text evidence="7">Catalyzes the ATP-dependent amidation of the two carboxylate groups at positions a and c of cobyrinate, using either L-glutamine or ammonia as the nitrogen source.</text>
</comment>
<feature type="domain" description="CobB/CobQ-like glutamine amidotransferase" evidence="9">
    <location>
        <begin position="246"/>
        <end position="398"/>
    </location>
</feature>
<name>W0FGE9_9BACT</name>
<keyword evidence="3 7" id="KW-0547">Nucleotide-binding</keyword>
<gene>
    <name evidence="7" type="primary">cbiA</name>
</gene>
<evidence type="ECO:0000256" key="6">
    <source>
        <dbReference type="ARBA" id="ARBA00022962"/>
    </source>
</evidence>
<dbReference type="EMBL" id="KC246773">
    <property type="protein sequence ID" value="AHF23746.1"/>
    <property type="molecule type" value="Genomic_DNA"/>
</dbReference>
<dbReference type="GO" id="GO:0042242">
    <property type="term" value="F:cobyrinic acid a,c-diamide synthase activity"/>
    <property type="evidence" value="ECO:0007669"/>
    <property type="project" value="UniProtKB-UniRule"/>
</dbReference>
<dbReference type="Gene3D" id="3.40.50.880">
    <property type="match status" value="1"/>
</dbReference>
<dbReference type="InterPro" id="IPR029062">
    <property type="entry name" value="Class_I_gatase-like"/>
</dbReference>
<dbReference type="HAMAP" id="MF_00027">
    <property type="entry name" value="CobB_CbiA"/>
    <property type="match status" value="1"/>
</dbReference>
<comment type="similarity">
    <text evidence="7">Belongs to the CobB/CbiA family.</text>
</comment>
<feature type="active site" description="Nucleophile" evidence="7">
    <location>
        <position position="329"/>
    </location>
</feature>
<dbReference type="InterPro" id="IPR004484">
    <property type="entry name" value="CbiA/CobB_synth"/>
</dbReference>
<evidence type="ECO:0000313" key="10">
    <source>
        <dbReference type="EMBL" id="AHF23746.1"/>
    </source>
</evidence>
<evidence type="ECO:0000259" key="8">
    <source>
        <dbReference type="Pfam" id="PF01656"/>
    </source>
</evidence>
<dbReference type="PANTHER" id="PTHR43873:SF1">
    <property type="entry name" value="COBYRINATE A,C-DIAMIDE SYNTHASE"/>
    <property type="match status" value="1"/>
</dbReference>
<dbReference type="NCBIfam" id="TIGR00379">
    <property type="entry name" value="cobB"/>
    <property type="match status" value="1"/>
</dbReference>
<comment type="pathway">
    <text evidence="7">Cofactor biosynthesis; adenosylcobalamin biosynthesis; cob(II)yrinate a,c-diamide from sirohydrochlorin (anaerobic route): step 10/10.</text>
</comment>
<evidence type="ECO:0000256" key="2">
    <source>
        <dbReference type="ARBA" id="ARBA00022598"/>
    </source>
</evidence>
<comment type="catalytic activity">
    <reaction evidence="7">
        <text>cob(II)yrinate + 2 L-glutamine + 2 ATP + 2 H2O = cob(II)yrinate a,c diamide + 2 L-glutamate + 2 ADP + 2 phosphate + 2 H(+)</text>
        <dbReference type="Rhea" id="RHEA:26289"/>
        <dbReference type="ChEBI" id="CHEBI:15377"/>
        <dbReference type="ChEBI" id="CHEBI:15378"/>
        <dbReference type="ChEBI" id="CHEBI:29985"/>
        <dbReference type="ChEBI" id="CHEBI:30616"/>
        <dbReference type="ChEBI" id="CHEBI:43474"/>
        <dbReference type="ChEBI" id="CHEBI:58359"/>
        <dbReference type="ChEBI" id="CHEBI:58537"/>
        <dbReference type="ChEBI" id="CHEBI:58894"/>
        <dbReference type="ChEBI" id="CHEBI:456216"/>
        <dbReference type="EC" id="6.3.5.11"/>
    </reaction>
</comment>
<comment type="miscellaneous">
    <text evidence="7">The a and c carboxylates of cobyrinate are activated for nucleophilic attack via formation of a phosphorylated intermediate by ATP. CbiA catalyzes first the amidation of the c-carboxylate, and then that of the a-carboxylate.</text>
</comment>
<proteinExistence type="inferred from homology"/>
<dbReference type="SUPFAM" id="SSF52540">
    <property type="entry name" value="P-loop containing nucleoside triphosphate hydrolases"/>
    <property type="match status" value="1"/>
</dbReference>
<organism evidence="10">
    <name type="scientific">uncultured bacterium Contig3b</name>
    <dbReference type="NCBI Taxonomy" id="1393568"/>
    <lineage>
        <taxon>Bacteria</taxon>
        <taxon>environmental samples</taxon>
    </lineage>
</organism>
<keyword evidence="7" id="KW-0169">Cobalamin biosynthesis</keyword>
<dbReference type="PANTHER" id="PTHR43873">
    <property type="entry name" value="COBYRINATE A,C-DIAMIDE SYNTHASE"/>
    <property type="match status" value="1"/>
</dbReference>
<dbReference type="AlphaFoldDB" id="W0FGE9"/>
<reference evidence="10" key="1">
    <citation type="journal article" date="2013" name="PLoS ONE">
        <title>Metagenomic insights into the carbohydrate-active enzymes carried by the microorganisms adhering to solid digesta in the rumen of cows.</title>
        <authorList>
            <person name="Wang L."/>
            <person name="Hatem A."/>
            <person name="Catalyurek U.V."/>
            <person name="Morrison M."/>
            <person name="Yu Z."/>
        </authorList>
    </citation>
    <scope>NUCLEOTIDE SEQUENCE</scope>
</reference>
<sequence>MVSPRLLFAAPASGSGKTTIVCGLLRALKNRGKGVRAFKCGPDFIDPLFHETVVGVPSGTLDLFFSDRDQLRRLFCRHAAGAEISLIEGVMGYYDGLGAATDRASSYEVAKALDAPVVLVVDSRGQSLSALAALIGFLRFRPDSRIRGVIFNRMSEGVYGALKPEVEKLGLRSLGYVPRAPEVMVESRHLGLVTPGEIEDLGQKLDVLAALLERTVDVDGLLKLAAEAPALIVPPAPPLPILPRTRIAVARDEAFCFLYRDNLDLLEDCSAALTFFSPLHDRALPEETQGLLLPGGYPELYAAALSANEPMRRSIREAIQGGLPCLAECGGFLYLHRELEDMEGRFHPMAGVLDARAYRTSRLGRFGYITLSAREDTAFLPVGESVRGHEFHYFESEACGDALHAQKPTGNRGWDCGHSRGNLLMGFPHLYYPSNPKLIERFLRACAKEV</sequence>
<dbReference type="Pfam" id="PF07685">
    <property type="entry name" value="GATase_3"/>
    <property type="match status" value="1"/>
</dbReference>
<dbReference type="InterPro" id="IPR002586">
    <property type="entry name" value="CobQ/CobB/MinD/ParA_Nub-bd_dom"/>
</dbReference>
<evidence type="ECO:0000256" key="1">
    <source>
        <dbReference type="ARBA" id="ARBA00001946"/>
    </source>
</evidence>
<dbReference type="InterPro" id="IPR027417">
    <property type="entry name" value="P-loop_NTPase"/>
</dbReference>
<dbReference type="SUPFAM" id="SSF52317">
    <property type="entry name" value="Class I glutamine amidotransferase-like"/>
    <property type="match status" value="1"/>
</dbReference>
<comment type="cofactor">
    <cofactor evidence="1 7">
        <name>Mg(2+)</name>
        <dbReference type="ChEBI" id="CHEBI:18420"/>
    </cofactor>
</comment>
<feature type="domain" description="CobQ/CobB/MinD/ParA nucleotide binding" evidence="8">
    <location>
        <begin position="7"/>
        <end position="184"/>
    </location>
</feature>
<dbReference type="PROSITE" id="PS51274">
    <property type="entry name" value="GATASE_COBBQ"/>
    <property type="match status" value="1"/>
</dbReference>
<dbReference type="InterPro" id="IPR011698">
    <property type="entry name" value="GATase_3"/>
</dbReference>
<dbReference type="CDD" id="cd03130">
    <property type="entry name" value="GATase1_CobB"/>
    <property type="match status" value="1"/>
</dbReference>
<dbReference type="CDD" id="cd05388">
    <property type="entry name" value="CobB_N"/>
    <property type="match status" value="1"/>
</dbReference>
<evidence type="ECO:0000259" key="9">
    <source>
        <dbReference type="Pfam" id="PF07685"/>
    </source>
</evidence>
<dbReference type="UniPathway" id="UPA00148">
    <property type="reaction ID" value="UER00231"/>
</dbReference>